<evidence type="ECO:0000313" key="1">
    <source>
        <dbReference type="EMBL" id="RDH87932.1"/>
    </source>
</evidence>
<keyword evidence="2" id="KW-1185">Reference proteome</keyword>
<evidence type="ECO:0000313" key="2">
    <source>
        <dbReference type="Proteomes" id="UP000254771"/>
    </source>
</evidence>
<proteinExistence type="predicted"/>
<dbReference type="Proteomes" id="UP000254771">
    <property type="component" value="Unassembled WGS sequence"/>
</dbReference>
<dbReference type="AlphaFoldDB" id="A0A370DS85"/>
<reference evidence="1 2" key="1">
    <citation type="journal article" date="2018" name="ISME J.">
        <title>Endosymbiont genomes yield clues of tubeworm success.</title>
        <authorList>
            <person name="Li Y."/>
            <person name="Liles M.R."/>
            <person name="Halanych K.M."/>
        </authorList>
    </citation>
    <scope>NUCLEOTIDE SEQUENCE [LARGE SCALE GENOMIC DNA]</scope>
    <source>
        <strain evidence="1">A1462</strain>
    </source>
</reference>
<accession>A0A370DS85</accession>
<dbReference type="Pfam" id="PF11075">
    <property type="entry name" value="DUF2780"/>
    <property type="match status" value="1"/>
</dbReference>
<organism evidence="1 2">
    <name type="scientific">endosymbiont of Escarpia spicata</name>
    <dbReference type="NCBI Taxonomy" id="2200908"/>
    <lineage>
        <taxon>Bacteria</taxon>
        <taxon>Pseudomonadati</taxon>
        <taxon>Pseudomonadota</taxon>
        <taxon>Gammaproteobacteria</taxon>
        <taxon>sulfur-oxidizing symbionts</taxon>
    </lineage>
</organism>
<protein>
    <recommendedName>
        <fullName evidence="3">DUF2780 domain-containing protein</fullName>
    </recommendedName>
</protein>
<evidence type="ECO:0008006" key="3">
    <source>
        <dbReference type="Google" id="ProtNLM"/>
    </source>
</evidence>
<name>A0A370DS85_9GAMM</name>
<dbReference type="InterPro" id="IPR021302">
    <property type="entry name" value="DUF2780_VcgC/VcgE"/>
</dbReference>
<sequence length="129" mass="12589">MELVQQLIAGAGVNQQQAEGGAGLLFGLVKDQLSSGDFSRIADAVPGVENLIDGAPAADTGGLGGMLGGVVSALGGSELGNMASLASGFSKLDLDAGMIGKFVPVLLSFLQSKGGDGLSSLVAGVLKGD</sequence>
<comment type="caution">
    <text evidence="1">The sequence shown here is derived from an EMBL/GenBank/DDBJ whole genome shotgun (WGS) entry which is preliminary data.</text>
</comment>
<dbReference type="EMBL" id="QFXE01000005">
    <property type="protein sequence ID" value="RDH87932.1"/>
    <property type="molecule type" value="Genomic_DNA"/>
</dbReference>
<gene>
    <name evidence="1" type="ORF">DIZ78_02975</name>
</gene>